<sequence>MMDIGTLTLNPTLDVACEVEQVIPMRKMRARNEHYDPGGGGINVARVFVRLGGNARCYYLSGGATGIALDGLLDLHQLVRSPIRIAGETRVSTAVHERSTGQEFRFVPGGPEVKEAEWRECLSKLGQARHDFLVASGSLPRGVPTNFYAQVAAIAAENGMRFVLDTSGEALAQGIAGGKVFLAKPSLGEFRALVGGDLPDDTAIAEAATDLVRSGKVEYLAVTMAERGALLASAGGSLRLPAITVQTKSAVGAGDSFLAAMVHALSSGKPVDEAFRFGLAAGAAAVLTPGTDLCRADDVKRLFNRLSS</sequence>
<gene>
    <name evidence="8" type="ORF">K3166_11920</name>
</gene>
<evidence type="ECO:0000256" key="5">
    <source>
        <dbReference type="ARBA" id="ARBA00022840"/>
    </source>
</evidence>
<dbReference type="PANTHER" id="PTHR46566:SF2">
    <property type="entry name" value="ATP-DEPENDENT 6-PHOSPHOFRUCTOKINASE ISOZYME 2"/>
    <property type="match status" value="1"/>
</dbReference>
<dbReference type="InterPro" id="IPR011611">
    <property type="entry name" value="PfkB_dom"/>
</dbReference>
<evidence type="ECO:0000313" key="8">
    <source>
        <dbReference type="EMBL" id="QZD86883.1"/>
    </source>
</evidence>
<proteinExistence type="inferred from homology"/>
<dbReference type="SUPFAM" id="SSF53613">
    <property type="entry name" value="Ribokinase-like"/>
    <property type="match status" value="1"/>
</dbReference>
<keyword evidence="2 6" id="KW-0808">Transferase</keyword>
<dbReference type="InterPro" id="IPR002173">
    <property type="entry name" value="Carboh/pur_kinase_PfkB_CS"/>
</dbReference>
<dbReference type="EMBL" id="CP081297">
    <property type="protein sequence ID" value="QZD86883.1"/>
    <property type="molecule type" value="Genomic_DNA"/>
</dbReference>
<evidence type="ECO:0000256" key="3">
    <source>
        <dbReference type="ARBA" id="ARBA00022741"/>
    </source>
</evidence>
<evidence type="ECO:0000256" key="2">
    <source>
        <dbReference type="ARBA" id="ARBA00022679"/>
    </source>
</evidence>
<dbReference type="Pfam" id="PF00294">
    <property type="entry name" value="PfkB"/>
    <property type="match status" value="1"/>
</dbReference>
<evidence type="ECO:0000256" key="6">
    <source>
        <dbReference type="PIRNR" id="PIRNR000535"/>
    </source>
</evidence>
<dbReference type="InterPro" id="IPR029056">
    <property type="entry name" value="Ribokinase-like"/>
</dbReference>
<organism evidence="8 9">
    <name type="scientific">Qipengyuania psychrotolerans</name>
    <dbReference type="NCBI Taxonomy" id="2867238"/>
    <lineage>
        <taxon>Bacteria</taxon>
        <taxon>Pseudomonadati</taxon>
        <taxon>Pseudomonadota</taxon>
        <taxon>Alphaproteobacteria</taxon>
        <taxon>Sphingomonadales</taxon>
        <taxon>Erythrobacteraceae</taxon>
        <taxon>Qipengyuania</taxon>
    </lineage>
</organism>
<accession>A0ABX8ZHZ6</accession>
<dbReference type="PROSITE" id="PS00583">
    <property type="entry name" value="PFKB_KINASES_1"/>
    <property type="match status" value="1"/>
</dbReference>
<keyword evidence="3" id="KW-0547">Nucleotide-binding</keyword>
<dbReference type="PIRSF" id="PIRSF000535">
    <property type="entry name" value="1PFK/6PFK/LacC"/>
    <property type="match status" value="1"/>
</dbReference>
<protein>
    <recommendedName>
        <fullName evidence="6">Phosphofructokinase</fullName>
    </recommendedName>
</protein>
<dbReference type="Gene3D" id="3.40.1190.20">
    <property type="match status" value="1"/>
</dbReference>
<keyword evidence="5" id="KW-0067">ATP-binding</keyword>
<dbReference type="CDD" id="cd01164">
    <property type="entry name" value="FruK_PfkB_like"/>
    <property type="match status" value="1"/>
</dbReference>
<evidence type="ECO:0000256" key="4">
    <source>
        <dbReference type="ARBA" id="ARBA00022777"/>
    </source>
</evidence>
<dbReference type="NCBIfam" id="TIGR03168">
    <property type="entry name" value="1-PFK"/>
    <property type="match status" value="1"/>
</dbReference>
<reference evidence="8 9" key="1">
    <citation type="submission" date="2021-08" db="EMBL/GenBank/DDBJ databases">
        <title>Comparative Genomics Analysis of the Genus Qipengyuania Reveals Extensive Genetic Diversity and Metabolic Versatility, Including the Description of Fifteen Novel Species.</title>
        <authorList>
            <person name="Liu Y."/>
        </authorList>
    </citation>
    <scope>NUCLEOTIDE SEQUENCE [LARGE SCALE GENOMIC DNA]</scope>
    <source>
        <strain evidence="8 9">1XM2-8</strain>
    </source>
</reference>
<feature type="domain" description="Carbohydrate kinase PfkB" evidence="7">
    <location>
        <begin position="18"/>
        <end position="294"/>
    </location>
</feature>
<dbReference type="Proteomes" id="UP000824280">
    <property type="component" value="Chromosome"/>
</dbReference>
<dbReference type="RefSeq" id="WP_221422424.1">
    <property type="nucleotide sequence ID" value="NZ_CP081297.1"/>
</dbReference>
<evidence type="ECO:0000259" key="7">
    <source>
        <dbReference type="Pfam" id="PF00294"/>
    </source>
</evidence>
<evidence type="ECO:0000256" key="1">
    <source>
        <dbReference type="ARBA" id="ARBA00010688"/>
    </source>
</evidence>
<evidence type="ECO:0000313" key="9">
    <source>
        <dbReference type="Proteomes" id="UP000824280"/>
    </source>
</evidence>
<dbReference type="PANTHER" id="PTHR46566">
    <property type="entry name" value="1-PHOSPHOFRUCTOKINASE-RELATED"/>
    <property type="match status" value="1"/>
</dbReference>
<comment type="similarity">
    <text evidence="1 6">Belongs to the carbohydrate kinase PfkB family.</text>
</comment>
<dbReference type="InterPro" id="IPR017583">
    <property type="entry name" value="Tagatose/fructose_Pkinase"/>
</dbReference>
<name>A0ABX8ZHZ6_9SPHN</name>
<keyword evidence="4" id="KW-0418">Kinase</keyword>
<keyword evidence="9" id="KW-1185">Reference proteome</keyword>